<dbReference type="Gene3D" id="3.30.428.10">
    <property type="entry name" value="HIT-like"/>
    <property type="match status" value="1"/>
</dbReference>
<organism evidence="5 6">
    <name type="scientific">Kangiella spongicola</name>
    <dbReference type="NCBI Taxonomy" id="796379"/>
    <lineage>
        <taxon>Bacteria</taxon>
        <taxon>Pseudomonadati</taxon>
        <taxon>Pseudomonadota</taxon>
        <taxon>Gammaproteobacteria</taxon>
        <taxon>Kangiellales</taxon>
        <taxon>Kangiellaceae</taxon>
        <taxon>Kangiella</taxon>
    </lineage>
</organism>
<gene>
    <name evidence="5" type="ORF">DL796_02225</name>
</gene>
<dbReference type="Pfam" id="PF11969">
    <property type="entry name" value="DcpS_C"/>
    <property type="match status" value="1"/>
</dbReference>
<evidence type="ECO:0000313" key="5">
    <source>
        <dbReference type="EMBL" id="PXF63980.1"/>
    </source>
</evidence>
<comment type="caution">
    <text evidence="5">The sequence shown here is derived from an EMBL/GenBank/DDBJ whole genome shotgun (WGS) entry which is preliminary data.</text>
</comment>
<dbReference type="CDD" id="cd01276">
    <property type="entry name" value="PKCI_related"/>
    <property type="match status" value="1"/>
</dbReference>
<dbReference type="InterPro" id="IPR001310">
    <property type="entry name" value="Histidine_triad_HIT"/>
</dbReference>
<dbReference type="PRINTS" id="PR00332">
    <property type="entry name" value="HISTRIAD"/>
</dbReference>
<evidence type="ECO:0000313" key="6">
    <source>
        <dbReference type="Proteomes" id="UP000247689"/>
    </source>
</evidence>
<dbReference type="Proteomes" id="UP000247689">
    <property type="component" value="Unassembled WGS sequence"/>
</dbReference>
<feature type="domain" description="HIT" evidence="4">
    <location>
        <begin position="5"/>
        <end position="112"/>
    </location>
</feature>
<dbReference type="PROSITE" id="PS00892">
    <property type="entry name" value="HIT_1"/>
    <property type="match status" value="1"/>
</dbReference>
<dbReference type="InterPro" id="IPR019808">
    <property type="entry name" value="Histidine_triad_CS"/>
</dbReference>
<proteinExistence type="predicted"/>
<dbReference type="PROSITE" id="PS51084">
    <property type="entry name" value="HIT_2"/>
    <property type="match status" value="1"/>
</dbReference>
<protein>
    <submittedName>
        <fullName evidence="5">Histidine triad nucleotide-binding protein</fullName>
    </submittedName>
</protein>
<dbReference type="SUPFAM" id="SSF54197">
    <property type="entry name" value="HIT-like"/>
    <property type="match status" value="1"/>
</dbReference>
<evidence type="ECO:0000256" key="3">
    <source>
        <dbReference type="PROSITE-ProRule" id="PRU00464"/>
    </source>
</evidence>
<dbReference type="PANTHER" id="PTHR23089">
    <property type="entry name" value="HISTIDINE TRIAD HIT PROTEIN"/>
    <property type="match status" value="1"/>
</dbReference>
<sequence>MSDCIFCKIIDGNIPSEKVYEDEKIYVFKDIAPKAPVHLLMIPKLHIASLAEVEDQHQDLLGYMMRKVPQIAHETGCEKGFRTIINTGDEGGQEVYHIHIHILGGGGRLPFA</sequence>
<dbReference type="EMBL" id="QICH01000001">
    <property type="protein sequence ID" value="PXF63980.1"/>
    <property type="molecule type" value="Genomic_DNA"/>
</dbReference>
<feature type="active site" description="Tele-AMP-histidine intermediate" evidence="1">
    <location>
        <position position="99"/>
    </location>
</feature>
<keyword evidence="6" id="KW-1185">Reference proteome</keyword>
<evidence type="ECO:0000259" key="4">
    <source>
        <dbReference type="PROSITE" id="PS51084"/>
    </source>
</evidence>
<dbReference type="GO" id="GO:0003824">
    <property type="term" value="F:catalytic activity"/>
    <property type="evidence" value="ECO:0007669"/>
    <property type="project" value="InterPro"/>
</dbReference>
<evidence type="ECO:0000256" key="2">
    <source>
        <dbReference type="PIRSR" id="PIRSR601310-3"/>
    </source>
</evidence>
<dbReference type="RefSeq" id="WP_110199549.1">
    <property type="nucleotide sequence ID" value="NZ_QICH01000001.1"/>
</dbReference>
<feature type="short sequence motif" description="Histidine triad motif" evidence="2 3">
    <location>
        <begin position="97"/>
        <end position="101"/>
    </location>
</feature>
<name>A0A318D423_9GAMM</name>
<accession>A0A318D423</accession>
<evidence type="ECO:0000256" key="1">
    <source>
        <dbReference type="PIRSR" id="PIRSR601310-1"/>
    </source>
</evidence>
<reference evidence="5 6" key="1">
    <citation type="submission" date="2018-05" db="EMBL/GenBank/DDBJ databases">
        <title>Kangiella spongicola genome sequence.</title>
        <authorList>
            <person name="Maclea K.S."/>
            <person name="Goen A.E."/>
            <person name="Kelley C."/>
            <person name="Underriner A."/>
            <person name="Silverwood T."/>
            <person name="Trachtenberg A.M."/>
        </authorList>
    </citation>
    <scope>NUCLEOTIDE SEQUENCE [LARGE SCALE GENOMIC DNA]</scope>
    <source>
        <strain evidence="5 6">ATCC BAA-2076</strain>
    </source>
</reference>
<dbReference type="InterPro" id="IPR036265">
    <property type="entry name" value="HIT-like_sf"/>
</dbReference>
<dbReference type="AlphaFoldDB" id="A0A318D423"/>
<dbReference type="OrthoDB" id="9784774at2"/>
<dbReference type="InterPro" id="IPR011146">
    <property type="entry name" value="HIT-like"/>
</dbReference>